<dbReference type="Gene3D" id="3.90.550.10">
    <property type="entry name" value="Spore Coat Polysaccharide Biosynthesis Protein SpsA, Chain A"/>
    <property type="match status" value="2"/>
</dbReference>
<protein>
    <submittedName>
        <fullName evidence="1">Uncharacterized protein</fullName>
    </submittedName>
</protein>
<organism evidence="1 2">
    <name type="scientific">Cellulomonas terrae</name>
    <dbReference type="NCBI Taxonomy" id="311234"/>
    <lineage>
        <taxon>Bacteria</taxon>
        <taxon>Bacillati</taxon>
        <taxon>Actinomycetota</taxon>
        <taxon>Actinomycetes</taxon>
        <taxon>Micrococcales</taxon>
        <taxon>Cellulomonadaceae</taxon>
        <taxon>Cellulomonas</taxon>
    </lineage>
</organism>
<dbReference type="AlphaFoldDB" id="A0A511JI72"/>
<dbReference type="SUPFAM" id="SSF53448">
    <property type="entry name" value="Nucleotide-diphospho-sugar transferases"/>
    <property type="match status" value="2"/>
</dbReference>
<reference evidence="1 2" key="1">
    <citation type="submission" date="2019-07" db="EMBL/GenBank/DDBJ databases">
        <title>Whole genome shotgun sequence of Cellulomonas terrae NBRC 100819.</title>
        <authorList>
            <person name="Hosoyama A."/>
            <person name="Uohara A."/>
            <person name="Ohji S."/>
            <person name="Ichikawa N."/>
        </authorList>
    </citation>
    <scope>NUCLEOTIDE SEQUENCE [LARGE SCALE GENOMIC DNA]</scope>
    <source>
        <strain evidence="1 2">NBRC 100819</strain>
    </source>
</reference>
<dbReference type="Pfam" id="PF13641">
    <property type="entry name" value="Glyco_tranf_2_3"/>
    <property type="match status" value="1"/>
</dbReference>
<gene>
    <name evidence="1" type="ORF">CTE05_12030</name>
</gene>
<comment type="caution">
    <text evidence="1">The sequence shown here is derived from an EMBL/GenBank/DDBJ whole genome shotgun (WGS) entry which is preliminary data.</text>
</comment>
<accession>A0A511JI72</accession>
<name>A0A511JI72_9CELL</name>
<dbReference type="Proteomes" id="UP000321049">
    <property type="component" value="Unassembled WGS sequence"/>
</dbReference>
<dbReference type="InterPro" id="IPR029044">
    <property type="entry name" value="Nucleotide-diphossugar_trans"/>
</dbReference>
<evidence type="ECO:0000313" key="1">
    <source>
        <dbReference type="EMBL" id="GEL97656.1"/>
    </source>
</evidence>
<dbReference type="PANTHER" id="PTHR43179:SF7">
    <property type="entry name" value="RHAMNOSYLTRANSFERASE WBBL"/>
    <property type="match status" value="1"/>
</dbReference>
<proteinExistence type="predicted"/>
<sequence length="502" mass="54359">MTAPVFSLLVAAGHDHDGALATVGAAALVREAAAAWELVLVTATPTGVHHPWLRELVVPDATLSGQLTAALAAARGTWVAVLGAGDRLEPGALEAVHSRLRSAPELDVLYTDEQWPGAGAEGIFTKPAWAPEYERGLDYLGRICLLRRTLLLAVGGFTAESAGAEEWDAHLRVVERTDRIAHLPFIGVSRPAAPSVTDDTWDAGEHAVARHFARAGQQVRTGRGPYPGGITVWRESDDQPLVSIVVPTGGGRRTVRGRDELLVELCARSLVERTDYEHWELVLVPSEGTSPAVVDQVRQIVGDRLVVAPAPGEFNFSRSVNIGAAAATGDHVLLLNDDIESIDADWLSRMVSVLHDPSIGAVGARLVHEDGRLQHVGVVYSDRWLPWHALQGNPDGFTHFGLGLLDTDFVAATGACLLLSRADFLELGGLPEDLPLNYNDVDLCHKVVRSGRRVVVTPAARLHHYESSTRDAEILTAEVDLLQQRWAWLAWADPWENTRSVH</sequence>
<dbReference type="RefSeq" id="WP_146845210.1">
    <property type="nucleotide sequence ID" value="NZ_BJWH01000004.1"/>
</dbReference>
<keyword evidence="2" id="KW-1185">Reference proteome</keyword>
<evidence type="ECO:0000313" key="2">
    <source>
        <dbReference type="Proteomes" id="UP000321049"/>
    </source>
</evidence>
<dbReference type="EMBL" id="BJWH01000004">
    <property type="protein sequence ID" value="GEL97656.1"/>
    <property type="molecule type" value="Genomic_DNA"/>
</dbReference>
<dbReference type="OrthoDB" id="7615426at2"/>
<dbReference type="PANTHER" id="PTHR43179">
    <property type="entry name" value="RHAMNOSYLTRANSFERASE WBBL"/>
    <property type="match status" value="1"/>
</dbReference>